<feature type="repeat" description="RCC1" evidence="2">
    <location>
        <begin position="1"/>
        <end position="45"/>
    </location>
</feature>
<dbReference type="InterPro" id="IPR009091">
    <property type="entry name" value="RCC1/BLIP-II"/>
</dbReference>
<dbReference type="SUPFAM" id="SSF50985">
    <property type="entry name" value="RCC1/BLIP-II"/>
    <property type="match status" value="1"/>
</dbReference>
<dbReference type="Pfam" id="PF25390">
    <property type="entry name" value="WD40_RLD"/>
    <property type="match status" value="1"/>
</dbReference>
<evidence type="ECO:0000256" key="1">
    <source>
        <dbReference type="ARBA" id="ARBA00022737"/>
    </source>
</evidence>
<feature type="repeat" description="RCC1" evidence="2">
    <location>
        <begin position="247"/>
        <end position="294"/>
    </location>
</feature>
<dbReference type="EMBL" id="ML005333">
    <property type="protein sequence ID" value="RKP18931.1"/>
    <property type="molecule type" value="Genomic_DNA"/>
</dbReference>
<evidence type="ECO:0000313" key="5">
    <source>
        <dbReference type="Proteomes" id="UP000281549"/>
    </source>
</evidence>
<evidence type="ECO:0000313" key="4">
    <source>
        <dbReference type="EMBL" id="RKP18931.1"/>
    </source>
</evidence>
<dbReference type="InterPro" id="IPR000408">
    <property type="entry name" value="Reg_chr_condens"/>
</dbReference>
<dbReference type="PANTHER" id="PTHR22870">
    <property type="entry name" value="REGULATOR OF CHROMOSOME CONDENSATION"/>
    <property type="match status" value="1"/>
</dbReference>
<feature type="repeat" description="RCC1" evidence="2">
    <location>
        <begin position="46"/>
        <end position="95"/>
    </location>
</feature>
<accession>A0A4P9YJD1</accession>
<gene>
    <name evidence="4" type="ORF">ROZALSC1DRAFT_14616</name>
</gene>
<feature type="domain" description="RCC1-like" evidence="3">
    <location>
        <begin position="1"/>
        <end position="335"/>
    </location>
</feature>
<protein>
    <submittedName>
        <fullName evidence="4">RCC1/BLIP-II</fullName>
    </submittedName>
</protein>
<dbReference type="Gene3D" id="2.130.10.30">
    <property type="entry name" value="Regulator of chromosome condensation 1/beta-lactamase-inhibitor protein II"/>
    <property type="match status" value="2"/>
</dbReference>
<dbReference type="PROSITE" id="PS00626">
    <property type="entry name" value="RCC1_2"/>
    <property type="match status" value="1"/>
</dbReference>
<dbReference type="PRINTS" id="PR00633">
    <property type="entry name" value="RCCNDNSATION"/>
</dbReference>
<keyword evidence="1" id="KW-0677">Repeat</keyword>
<organism evidence="4 5">
    <name type="scientific">Rozella allomycis (strain CSF55)</name>
    <dbReference type="NCBI Taxonomy" id="988480"/>
    <lineage>
        <taxon>Eukaryota</taxon>
        <taxon>Fungi</taxon>
        <taxon>Fungi incertae sedis</taxon>
        <taxon>Cryptomycota</taxon>
        <taxon>Cryptomycota incertae sedis</taxon>
        <taxon>Rozella</taxon>
    </lineage>
</organism>
<dbReference type="InterPro" id="IPR051210">
    <property type="entry name" value="Ub_ligase/GEF_domain"/>
</dbReference>
<reference evidence="5" key="1">
    <citation type="journal article" date="2018" name="Nat. Microbiol.">
        <title>Leveraging single-cell genomics to expand the fungal tree of life.</title>
        <authorList>
            <person name="Ahrendt S.R."/>
            <person name="Quandt C.A."/>
            <person name="Ciobanu D."/>
            <person name="Clum A."/>
            <person name="Salamov A."/>
            <person name="Andreopoulos B."/>
            <person name="Cheng J.F."/>
            <person name="Woyke T."/>
            <person name="Pelin A."/>
            <person name="Henrissat B."/>
            <person name="Reynolds N.K."/>
            <person name="Benny G.L."/>
            <person name="Smith M.E."/>
            <person name="James T.Y."/>
            <person name="Grigoriev I.V."/>
        </authorList>
    </citation>
    <scope>NUCLEOTIDE SEQUENCE [LARGE SCALE GENOMIC DNA]</scope>
    <source>
        <strain evidence="5">CSF55</strain>
    </source>
</reference>
<dbReference type="Proteomes" id="UP000281549">
    <property type="component" value="Unassembled WGS sequence"/>
</dbReference>
<proteinExistence type="predicted"/>
<feature type="repeat" description="RCC1" evidence="2">
    <location>
        <begin position="95"/>
        <end position="144"/>
    </location>
</feature>
<feature type="repeat" description="RCC1" evidence="2">
    <location>
        <begin position="145"/>
        <end position="199"/>
    </location>
</feature>
<name>A0A4P9YJD1_ROZAC</name>
<dbReference type="PROSITE" id="PS50012">
    <property type="entry name" value="RCC1_3"/>
    <property type="match status" value="5"/>
</dbReference>
<feature type="non-terminal residue" evidence="4">
    <location>
        <position position="1"/>
    </location>
</feature>
<evidence type="ECO:0000256" key="2">
    <source>
        <dbReference type="PROSITE-ProRule" id="PRU00235"/>
    </source>
</evidence>
<dbReference type="PANTHER" id="PTHR22870:SF408">
    <property type="entry name" value="OS09G0560450 PROTEIN"/>
    <property type="match status" value="1"/>
</dbReference>
<dbReference type="InterPro" id="IPR058923">
    <property type="entry name" value="RCC1-like_dom"/>
</dbReference>
<sequence>GSNSFGQCGTNDTVDYTRFKKVLTINEKILKISHGGYHTFLITESKSVYGCGGNDKGQLGITGLKENLLQFTLLENVKADDIACGWDHSILLLDGRVFVTGSNSFHQLGVEKVKRLDTWTDLSIPESISKISCGLRHSMALTTEGSVYVWGNNSHYKCFTWEKHVIVPTKISLDAYLDADEIVVDMALGQHHSCLLTSKMKCLLAGRNKFGECCGLAPNQDVFSCVIPNCLKVFCGWNTTIFYCIDKKVYGTGRNDYFQLAIDEPQQVNQLVPMLEDVDCISVGSEHCLFLREAKAFAFGWNEHGNLGVEHQNRDIFRVVIGNACLVSAGYGNSFVVVLDS</sequence>
<dbReference type="AlphaFoldDB" id="A0A4P9YJD1"/>
<evidence type="ECO:0000259" key="3">
    <source>
        <dbReference type="Pfam" id="PF25390"/>
    </source>
</evidence>